<dbReference type="PROSITE" id="PS50158">
    <property type="entry name" value="ZF_CCHC"/>
    <property type="match status" value="1"/>
</dbReference>
<dbReference type="SMART" id="SM00343">
    <property type="entry name" value="ZnF_C2HC"/>
    <property type="match status" value="1"/>
</dbReference>
<organism evidence="4">
    <name type="scientific">Dermatophagoides farinae</name>
    <name type="common">American house dust mite</name>
    <dbReference type="NCBI Taxonomy" id="6954"/>
    <lineage>
        <taxon>Eukaryota</taxon>
        <taxon>Metazoa</taxon>
        <taxon>Ecdysozoa</taxon>
        <taxon>Arthropoda</taxon>
        <taxon>Chelicerata</taxon>
        <taxon>Arachnida</taxon>
        <taxon>Acari</taxon>
        <taxon>Acariformes</taxon>
        <taxon>Sarcoptiformes</taxon>
        <taxon>Astigmata</taxon>
        <taxon>Psoroptidia</taxon>
        <taxon>Analgoidea</taxon>
        <taxon>Pyroglyphidae</taxon>
        <taxon>Dermatophagoidinae</taxon>
        <taxon>Dermatophagoides</taxon>
    </lineage>
</organism>
<sequence length="362" mass="42040">MKKIVTFNIIDYHKFREDIEHYIINNPEIDGAKNKLKEIQDLLPLNHRYLLNRIDRSNPKMEDIIQTLDRHYGGRHQIIPALTRKIQGAPFLSTRPQLKDYEGLLEVVISVVDTLKLTNLTSEDFHLATYVMYKIDEIHHQHIGNEYELNLNDIEEYLRRGLTRKQALTARMDTNPYIMRDRQRNATTRRPNNIMINTNASTCLFRDGEHQTEDCKLTSDERRQFLISNRLCFKCGLEGHNSRECTTTVRCRGCNRNHATYLCYQRSNQQRRTESVNATSPSPSTSTTSHTQSTSQPSLLTQNGRSIHKTLTTVINGRAVRVVFDEGASSSFISTELAKKRQYHHQSMIIHITEDHEENCDL</sequence>
<keyword evidence="1" id="KW-0862">Zinc</keyword>
<dbReference type="InterPro" id="IPR001878">
    <property type="entry name" value="Znf_CCHC"/>
</dbReference>
<feature type="region of interest" description="Disordered" evidence="2">
    <location>
        <begin position="270"/>
        <end position="304"/>
    </location>
</feature>
<name>A0A9D4SJP5_DERFA</name>
<dbReference type="PANTHER" id="PTHR47331:SF5">
    <property type="entry name" value="RIBONUCLEASE H"/>
    <property type="match status" value="1"/>
</dbReference>
<feature type="compositionally biased region" description="Low complexity" evidence="2">
    <location>
        <begin position="279"/>
        <end position="302"/>
    </location>
</feature>
<accession>A0A9D4SJP5</accession>
<keyword evidence="1" id="KW-0479">Metal-binding</keyword>
<comment type="caution">
    <text evidence="4">The sequence shown here is derived from an EMBL/GenBank/DDBJ whole genome shotgun (WGS) entry which is preliminary data.</text>
</comment>
<evidence type="ECO:0000256" key="2">
    <source>
        <dbReference type="SAM" id="MobiDB-lite"/>
    </source>
</evidence>
<protein>
    <recommendedName>
        <fullName evidence="3">CCHC-type domain-containing protein</fullName>
    </recommendedName>
</protein>
<evidence type="ECO:0000256" key="1">
    <source>
        <dbReference type="PROSITE-ProRule" id="PRU00047"/>
    </source>
</evidence>
<dbReference type="AlphaFoldDB" id="A0A9D4SJP5"/>
<evidence type="ECO:0000259" key="3">
    <source>
        <dbReference type="PROSITE" id="PS50158"/>
    </source>
</evidence>
<reference evidence="4" key="2">
    <citation type="journal article" date="2021" name="World Allergy Organ. J.">
        <title>Chromosome-level assembly of Dermatophagoides farinae genome and transcriptome reveals two novel allergens Der f 37 and Der f 39.</title>
        <authorList>
            <person name="Chen J."/>
            <person name="Cai Z."/>
            <person name="Fan D."/>
            <person name="Hu J."/>
            <person name="Hou Y."/>
            <person name="He Y."/>
            <person name="Zhang Z."/>
            <person name="Zhao Z."/>
            <person name="Gao P."/>
            <person name="Hu W."/>
            <person name="Sun J."/>
            <person name="Li J."/>
            <person name="Ji K."/>
        </authorList>
    </citation>
    <scope>NUCLEOTIDE SEQUENCE</scope>
    <source>
        <strain evidence="4">JKM2019</strain>
    </source>
</reference>
<feature type="domain" description="CCHC-type" evidence="3">
    <location>
        <begin position="232"/>
        <end position="245"/>
    </location>
</feature>
<dbReference type="GO" id="GO:0003676">
    <property type="term" value="F:nucleic acid binding"/>
    <property type="evidence" value="ECO:0007669"/>
    <property type="project" value="InterPro"/>
</dbReference>
<dbReference type="PANTHER" id="PTHR47331">
    <property type="entry name" value="PHD-TYPE DOMAIN-CONTAINING PROTEIN"/>
    <property type="match status" value="1"/>
</dbReference>
<keyword evidence="1" id="KW-0863">Zinc-finger</keyword>
<evidence type="ECO:0000313" key="4">
    <source>
        <dbReference type="EMBL" id="KAH7643881.1"/>
    </source>
</evidence>
<reference evidence="4" key="1">
    <citation type="submission" date="2020-06" db="EMBL/GenBank/DDBJ databases">
        <authorList>
            <person name="Ji K."/>
            <person name="Li J."/>
        </authorList>
    </citation>
    <scope>NUCLEOTIDE SEQUENCE</scope>
    <source>
        <strain evidence="4">JKM2019</strain>
        <tissue evidence="4">Whole body</tissue>
    </source>
</reference>
<dbReference type="GO" id="GO:0008270">
    <property type="term" value="F:zinc ion binding"/>
    <property type="evidence" value="ECO:0007669"/>
    <property type="project" value="UniProtKB-KW"/>
</dbReference>
<dbReference type="Proteomes" id="UP000828236">
    <property type="component" value="Unassembled WGS sequence"/>
</dbReference>
<gene>
    <name evidence="4" type="ORF">HUG17_6243</name>
</gene>
<dbReference type="EMBL" id="SDOV01000002">
    <property type="protein sequence ID" value="KAH7643881.1"/>
    <property type="molecule type" value="Genomic_DNA"/>
</dbReference>
<proteinExistence type="predicted"/>